<protein>
    <submittedName>
        <fullName evidence="3">GNAT family N-acetyltransferase</fullName>
    </submittedName>
    <submittedName>
        <fullName evidence="2">GNAT superfamily N-acetyltransferase</fullName>
    </submittedName>
</protein>
<evidence type="ECO:0000259" key="1">
    <source>
        <dbReference type="PROSITE" id="PS51186"/>
    </source>
</evidence>
<dbReference type="Proteomes" id="UP000553957">
    <property type="component" value="Unassembled WGS sequence"/>
</dbReference>
<dbReference type="InterPro" id="IPR016181">
    <property type="entry name" value="Acyl_CoA_acyltransferase"/>
</dbReference>
<dbReference type="GO" id="GO:0016747">
    <property type="term" value="F:acyltransferase activity, transferring groups other than amino-acyl groups"/>
    <property type="evidence" value="ECO:0007669"/>
    <property type="project" value="InterPro"/>
</dbReference>
<proteinExistence type="predicted"/>
<evidence type="ECO:0000313" key="5">
    <source>
        <dbReference type="Proteomes" id="UP000553957"/>
    </source>
</evidence>
<name>A0A7Y4P134_9ACTN</name>
<reference evidence="2 5" key="2">
    <citation type="submission" date="2020-08" db="EMBL/GenBank/DDBJ databases">
        <title>Sequencing the genomes of 1000 actinobacteria strains.</title>
        <authorList>
            <person name="Klenk H.-P."/>
        </authorList>
    </citation>
    <scope>NUCLEOTIDE SEQUENCE [LARGE SCALE GENOMIC DNA]</scope>
    <source>
        <strain evidence="2 5">DSM 15626</strain>
    </source>
</reference>
<dbReference type="AlphaFoldDB" id="A0A7Y4P134"/>
<reference evidence="3 4" key="1">
    <citation type="submission" date="2020-05" db="EMBL/GenBank/DDBJ databases">
        <title>Genome sequence of Kribbella sandramycini ATCC 39419.</title>
        <authorList>
            <person name="Maclea K.S."/>
            <person name="Fair J.L."/>
        </authorList>
    </citation>
    <scope>NUCLEOTIDE SEQUENCE [LARGE SCALE GENOMIC DNA]</scope>
    <source>
        <strain evidence="3 4">ATCC 39419</strain>
    </source>
</reference>
<dbReference type="EMBL" id="JABJRC010000004">
    <property type="protein sequence ID" value="NOL42528.1"/>
    <property type="molecule type" value="Genomic_DNA"/>
</dbReference>
<dbReference type="Pfam" id="PF08445">
    <property type="entry name" value="FR47"/>
    <property type="match status" value="1"/>
</dbReference>
<evidence type="ECO:0000313" key="3">
    <source>
        <dbReference type="EMBL" id="NOL42528.1"/>
    </source>
</evidence>
<comment type="caution">
    <text evidence="3">The sequence shown here is derived from an EMBL/GenBank/DDBJ whole genome shotgun (WGS) entry which is preliminary data.</text>
</comment>
<keyword evidence="4" id="KW-1185">Reference proteome</keyword>
<sequence>MTVRVTRDPAAFAELVFPFLQRDPVLNTTILSNVSDRVRGLVDDPEPPVFVSVHNPAGEVLGAVIWTALRGINLSGLPTGLVPHVVDVLANAVPRARSVIGSADAARLFAEQYAVRTGRAFVPSERVRLHKLGTFVPQRAVGTPRLAEPADLDVLTPFFGAYRQEVGHAAEGAEADRRWLEQRTEHHRLWIWDCNGHLVALVGHQAPAFGAVRIGPVYTPPPYRGHGYASALTAHVTQTLSAAGNQVCLMTDLANPTSNKIYAAIGYEPLQDLVAYKFS</sequence>
<dbReference type="InterPro" id="IPR013653">
    <property type="entry name" value="GCN5-like_dom"/>
</dbReference>
<gene>
    <name evidence="2" type="ORF">HNR71_000466</name>
    <name evidence="3" type="ORF">HPO96_19970</name>
</gene>
<dbReference type="SUPFAM" id="SSF55729">
    <property type="entry name" value="Acyl-CoA N-acyltransferases (Nat)"/>
    <property type="match status" value="1"/>
</dbReference>
<feature type="domain" description="N-acetyltransferase" evidence="1">
    <location>
        <begin position="142"/>
        <end position="279"/>
    </location>
</feature>
<organism evidence="3 4">
    <name type="scientific">Kribbella sandramycini</name>
    <dbReference type="NCBI Taxonomy" id="60450"/>
    <lineage>
        <taxon>Bacteria</taxon>
        <taxon>Bacillati</taxon>
        <taxon>Actinomycetota</taxon>
        <taxon>Actinomycetes</taxon>
        <taxon>Propionibacteriales</taxon>
        <taxon>Kribbellaceae</taxon>
        <taxon>Kribbella</taxon>
    </lineage>
</organism>
<keyword evidence="3" id="KW-0808">Transferase</keyword>
<dbReference type="EMBL" id="JACHKF010000001">
    <property type="protein sequence ID" value="MBB6564829.1"/>
    <property type="molecule type" value="Genomic_DNA"/>
</dbReference>
<accession>A0A7Y4P134</accession>
<dbReference type="CDD" id="cd04301">
    <property type="entry name" value="NAT_SF"/>
    <property type="match status" value="1"/>
</dbReference>
<dbReference type="InterPro" id="IPR000182">
    <property type="entry name" value="GNAT_dom"/>
</dbReference>
<dbReference type="Proteomes" id="UP000534306">
    <property type="component" value="Unassembled WGS sequence"/>
</dbReference>
<dbReference type="RefSeq" id="WP_171675001.1">
    <property type="nucleotide sequence ID" value="NZ_BAAAGT010000001.1"/>
</dbReference>
<evidence type="ECO:0000313" key="4">
    <source>
        <dbReference type="Proteomes" id="UP000534306"/>
    </source>
</evidence>
<dbReference type="PROSITE" id="PS51186">
    <property type="entry name" value="GNAT"/>
    <property type="match status" value="1"/>
</dbReference>
<evidence type="ECO:0000313" key="2">
    <source>
        <dbReference type="EMBL" id="MBB6564829.1"/>
    </source>
</evidence>
<dbReference type="Gene3D" id="3.40.630.30">
    <property type="match status" value="1"/>
</dbReference>